<dbReference type="PATRIC" id="fig|1365257.3.peg.126"/>
<proteinExistence type="predicted"/>
<comment type="caution">
    <text evidence="2">The sequence shown here is derived from an EMBL/GenBank/DDBJ whole genome shotgun (WGS) entry which is preliminary data.</text>
</comment>
<feature type="domain" description="Regulator of ribonuclease activity B" evidence="1">
    <location>
        <begin position="10"/>
        <end position="107"/>
    </location>
</feature>
<organism evidence="2 3">
    <name type="scientific">Pseudoalteromonas luteoviolacea S4060-1</name>
    <dbReference type="NCBI Taxonomy" id="1365257"/>
    <lineage>
        <taxon>Bacteria</taxon>
        <taxon>Pseudomonadati</taxon>
        <taxon>Pseudomonadota</taxon>
        <taxon>Gammaproteobacteria</taxon>
        <taxon>Alteromonadales</taxon>
        <taxon>Pseudoalteromonadaceae</taxon>
        <taxon>Pseudoalteromonas</taxon>
    </lineage>
</organism>
<dbReference type="AlphaFoldDB" id="A0A162BWW9"/>
<evidence type="ECO:0000313" key="3">
    <source>
        <dbReference type="Proteomes" id="UP000076661"/>
    </source>
</evidence>
<sequence>MIETMTWPLDADGDMLRILAERDFDFDTAHNIEFYVEFDAWPLTQKQQTEISSILPQASYVEPNEEDELPGHVLIIVNSNVTHEFVAAEQKRLSNIVSNIGGFCNSWAVCSPCGT</sequence>
<dbReference type="Pfam" id="PF06877">
    <property type="entry name" value="RraB"/>
    <property type="match status" value="1"/>
</dbReference>
<accession>A0A162BWW9</accession>
<name>A0A162BWW9_9GAMM</name>
<dbReference type="Proteomes" id="UP000076661">
    <property type="component" value="Unassembled WGS sequence"/>
</dbReference>
<evidence type="ECO:0000313" key="2">
    <source>
        <dbReference type="EMBL" id="KZN70436.1"/>
    </source>
</evidence>
<dbReference type="SUPFAM" id="SSF89946">
    <property type="entry name" value="Hypothetical protein VC0424"/>
    <property type="match status" value="1"/>
</dbReference>
<dbReference type="EMBL" id="AUXX01000001">
    <property type="protein sequence ID" value="KZN70436.1"/>
    <property type="molecule type" value="Genomic_DNA"/>
</dbReference>
<reference evidence="2 3" key="1">
    <citation type="submission" date="2013-07" db="EMBL/GenBank/DDBJ databases">
        <title>Comparative Genomic and Metabolomic Analysis of Twelve Strains of Pseudoalteromonas luteoviolacea.</title>
        <authorList>
            <person name="Vynne N.G."/>
            <person name="Mansson M."/>
            <person name="Gram L."/>
        </authorList>
    </citation>
    <scope>NUCLEOTIDE SEQUENCE [LARGE SCALE GENOMIC DNA]</scope>
    <source>
        <strain evidence="2 3">S4060-1</strain>
    </source>
</reference>
<dbReference type="RefSeq" id="WP_063370617.1">
    <property type="nucleotide sequence ID" value="NZ_AUXX01000001.1"/>
</dbReference>
<dbReference type="InterPro" id="IPR036701">
    <property type="entry name" value="RraB-like_sf"/>
</dbReference>
<gene>
    <name evidence="2" type="ORF">N478_00605</name>
</gene>
<dbReference type="InterPro" id="IPR009671">
    <property type="entry name" value="RraB_dom"/>
</dbReference>
<evidence type="ECO:0000259" key="1">
    <source>
        <dbReference type="Pfam" id="PF06877"/>
    </source>
</evidence>
<protein>
    <recommendedName>
        <fullName evidence="1">Regulator of ribonuclease activity B domain-containing protein</fullName>
    </recommendedName>
</protein>